<accession>A0ABV9TZB3</accession>
<keyword evidence="2" id="KW-0503">Monooxygenase</keyword>
<dbReference type="GO" id="GO:0004497">
    <property type="term" value="F:monooxygenase activity"/>
    <property type="evidence" value="ECO:0007669"/>
    <property type="project" value="UniProtKB-KW"/>
</dbReference>
<dbReference type="Proteomes" id="UP001595872">
    <property type="component" value="Unassembled WGS sequence"/>
</dbReference>
<name>A0ABV9TZB3_9ACTN</name>
<evidence type="ECO:0000313" key="2">
    <source>
        <dbReference type="EMBL" id="MFC4908876.1"/>
    </source>
</evidence>
<organism evidence="2 3">
    <name type="scientific">Actinomadura gamaensis</name>
    <dbReference type="NCBI Taxonomy" id="1763541"/>
    <lineage>
        <taxon>Bacteria</taxon>
        <taxon>Bacillati</taxon>
        <taxon>Actinomycetota</taxon>
        <taxon>Actinomycetes</taxon>
        <taxon>Streptosporangiales</taxon>
        <taxon>Thermomonosporaceae</taxon>
        <taxon>Actinomadura</taxon>
    </lineage>
</organism>
<dbReference type="SUPFAM" id="SSF51905">
    <property type="entry name" value="FAD/NAD(P)-binding domain"/>
    <property type="match status" value="1"/>
</dbReference>
<gene>
    <name evidence="2" type="ORF">ACFPCY_16250</name>
</gene>
<evidence type="ECO:0000313" key="3">
    <source>
        <dbReference type="Proteomes" id="UP001595872"/>
    </source>
</evidence>
<dbReference type="PRINTS" id="PR00420">
    <property type="entry name" value="RNGMNOXGNASE"/>
</dbReference>
<dbReference type="Gene3D" id="3.50.50.60">
    <property type="entry name" value="FAD/NAD(P)-binding domain"/>
    <property type="match status" value="1"/>
</dbReference>
<dbReference type="InterPro" id="IPR002938">
    <property type="entry name" value="FAD-bd"/>
</dbReference>
<keyword evidence="2" id="KW-0560">Oxidoreductase</keyword>
<dbReference type="PANTHER" id="PTHR46865">
    <property type="entry name" value="OXIDOREDUCTASE-RELATED"/>
    <property type="match status" value="1"/>
</dbReference>
<reference evidence="3" key="1">
    <citation type="journal article" date="2019" name="Int. J. Syst. Evol. Microbiol.">
        <title>The Global Catalogue of Microorganisms (GCM) 10K type strain sequencing project: providing services to taxonomists for standard genome sequencing and annotation.</title>
        <authorList>
            <consortium name="The Broad Institute Genomics Platform"/>
            <consortium name="The Broad Institute Genome Sequencing Center for Infectious Disease"/>
            <person name="Wu L."/>
            <person name="Ma J."/>
        </authorList>
    </citation>
    <scope>NUCLEOTIDE SEQUENCE [LARGE SCALE GENOMIC DNA]</scope>
    <source>
        <strain evidence="3">KLKA75</strain>
    </source>
</reference>
<dbReference type="InterPro" id="IPR051704">
    <property type="entry name" value="FAD_aromatic-hydroxylase"/>
</dbReference>
<dbReference type="RefSeq" id="WP_378255906.1">
    <property type="nucleotide sequence ID" value="NZ_JBHSIT010000004.1"/>
</dbReference>
<comment type="caution">
    <text evidence="2">The sequence shown here is derived from an EMBL/GenBank/DDBJ whole genome shotgun (WGS) entry which is preliminary data.</text>
</comment>
<sequence>MKVLISGASIAGPSLAYWLTRYGHEVTVVERAAGIRPGGQAVDFRGRVHMEVLTKMGILDEIRRHRTENGPLHLIDERGEDLLALPASFTGGQVEIQRGDLARILYDLTKDAARYVFDDSITSLQETADGVYATFERSAPGWFDLVVGADGLHSNVRRLTFGDESQFVRDSGYNVAIFNAPNRLRLERDGLLYSEPGRGISVYPLGGGASANVMCVYAAGDATVDRRDIEGQKRLVAGRFAGMGWHTRPLLADLAGAPYFYHDSISIVRMKSWTKGRVALLGDAGYGATCGGMGTGLAVVCAYVLAGEIAAADGDHRVAFPAYEQAIRKFTKACQQVAGGVGPFFAPKTARSLRRRTRIYKVLTAGPLLRLLDKLTTKAATSIELKDYPAPVRHAAAAHAAAHVPAHVPAHGADDGTVRARA</sequence>
<evidence type="ECO:0000259" key="1">
    <source>
        <dbReference type="Pfam" id="PF01494"/>
    </source>
</evidence>
<dbReference type="InterPro" id="IPR036188">
    <property type="entry name" value="FAD/NAD-bd_sf"/>
</dbReference>
<dbReference type="PANTHER" id="PTHR46865:SF2">
    <property type="entry name" value="MONOOXYGENASE"/>
    <property type="match status" value="1"/>
</dbReference>
<dbReference type="EMBL" id="JBHSIT010000004">
    <property type="protein sequence ID" value="MFC4908876.1"/>
    <property type="molecule type" value="Genomic_DNA"/>
</dbReference>
<feature type="domain" description="FAD-binding" evidence="1">
    <location>
        <begin position="2"/>
        <end position="312"/>
    </location>
</feature>
<protein>
    <submittedName>
        <fullName evidence="2">FAD-dependent monooxygenase</fullName>
    </submittedName>
</protein>
<dbReference type="Pfam" id="PF01494">
    <property type="entry name" value="FAD_binding_3"/>
    <property type="match status" value="1"/>
</dbReference>
<proteinExistence type="predicted"/>
<dbReference type="Gene3D" id="3.30.9.10">
    <property type="entry name" value="D-Amino Acid Oxidase, subunit A, domain 2"/>
    <property type="match status" value="1"/>
</dbReference>
<keyword evidence="3" id="KW-1185">Reference proteome</keyword>